<reference evidence="6 7" key="1">
    <citation type="submission" date="2019-07" db="EMBL/GenBank/DDBJ databases">
        <title>Rhodotorula toruloides NBRC10032 genome sequencing.</title>
        <authorList>
            <person name="Shida Y."/>
            <person name="Takaku H."/>
            <person name="Ogasawara W."/>
            <person name="Mori K."/>
        </authorList>
    </citation>
    <scope>NUCLEOTIDE SEQUENCE [LARGE SCALE GENOMIC DNA]</scope>
    <source>
        <strain evidence="6 7">NBRC10032</strain>
    </source>
</reference>
<feature type="DNA-binding region" description="Homeobox" evidence="1">
    <location>
        <begin position="287"/>
        <end position="346"/>
    </location>
</feature>
<keyword evidence="1 2" id="KW-0539">Nucleus</keyword>
<evidence type="ECO:0000313" key="7">
    <source>
        <dbReference type="Proteomes" id="UP000321518"/>
    </source>
</evidence>
<dbReference type="Gene3D" id="1.10.10.60">
    <property type="entry name" value="Homeodomain-like"/>
    <property type="match status" value="1"/>
</dbReference>
<feature type="region of interest" description="Disordered" evidence="3">
    <location>
        <begin position="397"/>
        <end position="450"/>
    </location>
</feature>
<evidence type="ECO:0000313" key="6">
    <source>
        <dbReference type="EMBL" id="GEM10504.1"/>
    </source>
</evidence>
<dbReference type="EMBL" id="BJWK01000011">
    <property type="protein sequence ID" value="GEM10504.1"/>
    <property type="molecule type" value="Genomic_DNA"/>
</dbReference>
<evidence type="ECO:0000259" key="5">
    <source>
        <dbReference type="PROSITE" id="PS50071"/>
    </source>
</evidence>
<feature type="region of interest" description="Disordered" evidence="3">
    <location>
        <begin position="1"/>
        <end position="254"/>
    </location>
</feature>
<feature type="region of interest" description="Disordered" evidence="3">
    <location>
        <begin position="549"/>
        <end position="665"/>
    </location>
</feature>
<keyword evidence="1 2" id="KW-0371">Homeobox</keyword>
<comment type="subcellular location">
    <subcellularLocation>
        <location evidence="1 2">Nucleus</location>
    </subcellularLocation>
</comment>
<feature type="compositionally biased region" description="Basic and acidic residues" evidence="3">
    <location>
        <begin position="64"/>
        <end position="73"/>
    </location>
</feature>
<feature type="compositionally biased region" description="Basic and acidic residues" evidence="3">
    <location>
        <begin position="174"/>
        <end position="183"/>
    </location>
</feature>
<dbReference type="AlphaFoldDB" id="A0A511KLX8"/>
<feature type="region of interest" description="Disordered" evidence="3">
    <location>
        <begin position="337"/>
        <end position="385"/>
    </location>
</feature>
<evidence type="ECO:0000256" key="1">
    <source>
        <dbReference type="PROSITE-ProRule" id="PRU00108"/>
    </source>
</evidence>
<keyword evidence="1 2" id="KW-0238">DNA-binding</keyword>
<name>A0A511KLX8_RHOTO</name>
<keyword evidence="4" id="KW-0812">Transmembrane</keyword>
<dbReference type="Pfam" id="PF24803">
    <property type="entry name" value="DUF7704"/>
    <property type="match status" value="1"/>
</dbReference>
<feature type="compositionally biased region" description="Low complexity" evidence="3">
    <location>
        <begin position="76"/>
        <end position="85"/>
    </location>
</feature>
<feature type="compositionally biased region" description="Pro residues" evidence="3">
    <location>
        <begin position="554"/>
        <end position="567"/>
    </location>
</feature>
<feature type="domain" description="Homeobox" evidence="5">
    <location>
        <begin position="285"/>
        <end position="345"/>
    </location>
</feature>
<keyword evidence="4" id="KW-0472">Membrane</keyword>
<evidence type="ECO:0000256" key="2">
    <source>
        <dbReference type="RuleBase" id="RU000682"/>
    </source>
</evidence>
<comment type="caution">
    <text evidence="6">The sequence shown here is derived from an EMBL/GenBank/DDBJ whole genome shotgun (WGS) entry which is preliminary data.</text>
</comment>
<dbReference type="GO" id="GO:0003677">
    <property type="term" value="F:DNA binding"/>
    <property type="evidence" value="ECO:0007669"/>
    <property type="project" value="UniProtKB-UniRule"/>
</dbReference>
<dbReference type="Proteomes" id="UP000321518">
    <property type="component" value="Unassembled WGS sequence"/>
</dbReference>
<feature type="transmembrane region" description="Helical" evidence="4">
    <location>
        <begin position="888"/>
        <end position="912"/>
    </location>
</feature>
<dbReference type="CDD" id="cd00086">
    <property type="entry name" value="homeodomain"/>
    <property type="match status" value="1"/>
</dbReference>
<keyword evidence="4" id="KW-1133">Transmembrane helix</keyword>
<feature type="region of interest" description="Disordered" evidence="3">
    <location>
        <begin position="1102"/>
        <end position="1156"/>
    </location>
</feature>
<dbReference type="PANTHER" id="PTHR37019:SF2">
    <property type="entry name" value="EXPERA DOMAIN-CONTAINING PROTEIN"/>
    <property type="match status" value="1"/>
</dbReference>
<feature type="compositionally biased region" description="Polar residues" evidence="3">
    <location>
        <begin position="1"/>
        <end position="13"/>
    </location>
</feature>
<feature type="compositionally biased region" description="Low complexity" evidence="3">
    <location>
        <begin position="425"/>
        <end position="441"/>
    </location>
</feature>
<dbReference type="GO" id="GO:0005634">
    <property type="term" value="C:nucleus"/>
    <property type="evidence" value="ECO:0007669"/>
    <property type="project" value="UniProtKB-SubCell"/>
</dbReference>
<feature type="compositionally biased region" description="Low complexity" evidence="3">
    <location>
        <begin position="18"/>
        <end position="28"/>
    </location>
</feature>
<dbReference type="InterPro" id="IPR001356">
    <property type="entry name" value="HD"/>
</dbReference>
<dbReference type="PANTHER" id="PTHR37019">
    <property type="entry name" value="CHROMOSOME 1, WHOLE GENOME SHOTGUN SEQUENCE"/>
    <property type="match status" value="1"/>
</dbReference>
<sequence>MATALPSSSSHTFPPQHPSTSSTASSAPRNSRTILSDTTSQCFGNPNSLPGPPPSHFFPSVPKAQREKARQARLDAAAAAAAAGSPSPPPPAVPAKDSGGLVAGGGEAGTGSSDDERQQRQARAELASSGPFDNRRPSAVSLSAGSGVGAGGSTGTKRRRDVDRTSWDAASELVRIEREKDKMIQGSLGGGKGSEGVRDEEDREKTPTPSMARSLPMANGSHPRETASTSASPDPPEPAKRLSLASLVSDDADEDAMALDDDASVVTAATGMSGGAASDGSAKEPAKKRSRTLTTPAQTAVLNALLAKTRFPSTEVREEVGRQIGMSARRVQVWFQNRRQSQKRQRDREAQEAAAASAAAASAMSAGGHPSMHHHPGYPTLHPHAYPPAAYGQPVYPGMQAGKPLPPHPGAVYTGRPDLNRDASMDSLSSQQSYASSRLSMGSSYQAPSAMHSRDSLAPLPFEQRFLHPYAGGAPAYTFGRPPHPGYAPGGLPVPPPQHAYSPHPGAPRSIPAKLYFPHVPRSHAPPGRIQVEPLASAAEVKLPSLSTVLGAGPPAPQPAQQPPPTLPVASAPVDHQPMFSHSPFSPAPAHASVTSPGSAPLPNPSFQRAMFSPEPSSSFERLRISGGPLSPTSATAPSPFSPLSTAPTPSTAATTPAPARPGSTDILDVAMETMAYRSSGRSLPPRQTLPPLRSVFGDAPIAARGGKKGGPSEADKALLAPIKAESAAVGLPTASSSGSSSASPPTTTSRPAPRDSRASTWSEASHATRSSGASFEFGKPPAGSYRASTSSERDMLAEERGERDARGESVETEETSASAAEVGVANVESPTSPFDPLPSPYFLFFSVVEPLFTFAGAAYAIFTPLPYYVALYPASLLAPPNPKTTHVAATMVVRQLGSCFFLFALMGCVLLPAMRRMLKDRPAELETLVQAYLTCLAAADLTHIGFTLFDLGLEGSVAPSGWNALPHTYMHGDALARLQRDVKHGFETLDAMVQQTNLKLDALFSLIEDSCTPPLASMPSTMADMAHEAAGDELPMMPPLVDHEGRLYYFDGHVETPPAPNVMVASAAANVVKSSEPLPSCGYLGCIATEHSPVLQNAIEQPHTPAPQSNLEDAKMDGDMSDAETDDTLPAGSGEDADTETFDEPAPSSPKLSGWADDAWELSNVDQERFVYSGNPRRLTDRSRKSPPQKSRSGFRKPAQLSVAEHDDFCEDGSEEDPDVRINRIQIALLDAKLKLARKKLAIAQRGEAEAAESSMDEAED</sequence>
<gene>
    <name evidence="6" type="ORF">Rt10032_c11g4521</name>
</gene>
<feature type="region of interest" description="Disordered" evidence="3">
    <location>
        <begin position="270"/>
        <end position="296"/>
    </location>
</feature>
<protein>
    <submittedName>
        <fullName evidence="6">Homeobox protein OTX</fullName>
    </submittedName>
</protein>
<evidence type="ECO:0000256" key="4">
    <source>
        <dbReference type="SAM" id="Phobius"/>
    </source>
</evidence>
<evidence type="ECO:0000256" key="3">
    <source>
        <dbReference type="SAM" id="MobiDB-lite"/>
    </source>
</evidence>
<dbReference type="InterPro" id="IPR056121">
    <property type="entry name" value="DUF7704"/>
</dbReference>
<feature type="region of interest" description="Disordered" evidence="3">
    <location>
        <begin position="731"/>
        <end position="830"/>
    </location>
</feature>
<feature type="region of interest" description="Disordered" evidence="3">
    <location>
        <begin position="1172"/>
        <end position="1217"/>
    </location>
</feature>
<dbReference type="SMART" id="SM00389">
    <property type="entry name" value="HOX"/>
    <property type="match status" value="1"/>
</dbReference>
<feature type="transmembrane region" description="Helical" evidence="4">
    <location>
        <begin position="842"/>
        <end position="868"/>
    </location>
</feature>
<organism evidence="6 7">
    <name type="scientific">Rhodotorula toruloides</name>
    <name type="common">Yeast</name>
    <name type="synonym">Rhodosporidium toruloides</name>
    <dbReference type="NCBI Taxonomy" id="5286"/>
    <lineage>
        <taxon>Eukaryota</taxon>
        <taxon>Fungi</taxon>
        <taxon>Dikarya</taxon>
        <taxon>Basidiomycota</taxon>
        <taxon>Pucciniomycotina</taxon>
        <taxon>Microbotryomycetes</taxon>
        <taxon>Sporidiobolales</taxon>
        <taxon>Sporidiobolaceae</taxon>
        <taxon>Rhodotorula</taxon>
    </lineage>
</organism>
<feature type="compositionally biased region" description="Basic and acidic residues" evidence="3">
    <location>
        <begin position="114"/>
        <end position="123"/>
    </location>
</feature>
<feature type="compositionally biased region" description="Polar residues" evidence="3">
    <location>
        <begin position="759"/>
        <end position="774"/>
    </location>
</feature>
<feature type="compositionally biased region" description="Low complexity" evidence="3">
    <location>
        <begin position="270"/>
        <end position="280"/>
    </location>
</feature>
<proteinExistence type="predicted"/>
<feature type="compositionally biased region" description="Low complexity" evidence="3">
    <location>
        <begin position="629"/>
        <end position="665"/>
    </location>
</feature>
<feature type="compositionally biased region" description="Polar residues" evidence="3">
    <location>
        <begin position="29"/>
        <end position="43"/>
    </location>
</feature>
<feature type="compositionally biased region" description="Basic and acidic residues" evidence="3">
    <location>
        <begin position="792"/>
        <end position="810"/>
    </location>
</feature>
<dbReference type="OrthoDB" id="6159439at2759"/>
<dbReference type="SUPFAM" id="SSF46689">
    <property type="entry name" value="Homeodomain-like"/>
    <property type="match status" value="1"/>
</dbReference>
<feature type="compositionally biased region" description="Low complexity" evidence="3">
    <location>
        <begin position="733"/>
        <end position="752"/>
    </location>
</feature>
<dbReference type="PROSITE" id="PS50071">
    <property type="entry name" value="HOMEOBOX_2"/>
    <property type="match status" value="1"/>
</dbReference>
<feature type="compositionally biased region" description="Low complexity" evidence="3">
    <location>
        <begin position="353"/>
        <end position="366"/>
    </location>
</feature>
<dbReference type="InterPro" id="IPR009057">
    <property type="entry name" value="Homeodomain-like_sf"/>
</dbReference>
<accession>A0A511KLX8</accession>
<dbReference type="Pfam" id="PF00046">
    <property type="entry name" value="Homeodomain"/>
    <property type="match status" value="1"/>
</dbReference>
<feature type="compositionally biased region" description="Low complexity" evidence="3">
    <location>
        <begin position="816"/>
        <end position="826"/>
    </location>
</feature>